<dbReference type="Pfam" id="PF00402">
    <property type="entry name" value="Calponin"/>
    <property type="match status" value="1"/>
</dbReference>
<dbReference type="AlphaFoldDB" id="A0AAW0MI38"/>
<evidence type="ECO:0000256" key="7">
    <source>
        <dbReference type="SAM" id="MobiDB-lite"/>
    </source>
</evidence>
<feature type="domain" description="C1q" evidence="9">
    <location>
        <begin position="361"/>
        <end position="435"/>
    </location>
</feature>
<dbReference type="Pfam" id="PF01391">
    <property type="entry name" value="Collagen"/>
    <property type="match status" value="1"/>
</dbReference>
<dbReference type="Pfam" id="PF00307">
    <property type="entry name" value="CH"/>
    <property type="match status" value="1"/>
</dbReference>
<accession>A0AAW0MI38</accession>
<gene>
    <name evidence="10" type="ORF">WMY93_030793</name>
</gene>
<evidence type="ECO:0000313" key="11">
    <source>
        <dbReference type="Proteomes" id="UP001460270"/>
    </source>
</evidence>
<proteinExistence type="inferred from homology"/>
<dbReference type="InterPro" id="IPR001715">
    <property type="entry name" value="CH_dom"/>
</dbReference>
<dbReference type="PANTHER" id="PTHR47385">
    <property type="entry name" value="CALPONIN"/>
    <property type="match status" value="1"/>
</dbReference>
<dbReference type="GO" id="GO:0015629">
    <property type="term" value="C:actin cytoskeleton"/>
    <property type="evidence" value="ECO:0007669"/>
    <property type="project" value="TreeGrafter"/>
</dbReference>
<dbReference type="InterPro" id="IPR003096">
    <property type="entry name" value="SM22_calponin"/>
</dbReference>
<reference evidence="11" key="1">
    <citation type="submission" date="2024-04" db="EMBL/GenBank/DDBJ databases">
        <title>Salinicola lusitanus LLJ914,a marine bacterium isolated from the Okinawa Trough.</title>
        <authorList>
            <person name="Li J."/>
        </authorList>
    </citation>
    <scope>NUCLEOTIDE SEQUENCE [LARGE SCALE GENOMIC DNA]</scope>
</reference>
<name>A0AAW0MI38_9GOBI</name>
<dbReference type="GO" id="GO:0051015">
    <property type="term" value="F:actin filament binding"/>
    <property type="evidence" value="ECO:0007669"/>
    <property type="project" value="TreeGrafter"/>
</dbReference>
<dbReference type="FunFam" id="1.10.418.10:FF:000039">
    <property type="entry name" value="Transgelin"/>
    <property type="match status" value="1"/>
</dbReference>
<evidence type="ECO:0000256" key="5">
    <source>
        <dbReference type="ARBA" id="ARBA00022553"/>
    </source>
</evidence>
<dbReference type="Pfam" id="PF00386">
    <property type="entry name" value="C1q"/>
    <property type="match status" value="1"/>
</dbReference>
<dbReference type="Gene3D" id="2.60.120.40">
    <property type="match status" value="1"/>
</dbReference>
<keyword evidence="4" id="KW-0964">Secreted</keyword>
<dbReference type="SMART" id="SM00110">
    <property type="entry name" value="C1Q"/>
    <property type="match status" value="1"/>
</dbReference>
<dbReference type="GO" id="GO:0007015">
    <property type="term" value="P:actin filament organization"/>
    <property type="evidence" value="ECO:0007669"/>
    <property type="project" value="TreeGrafter"/>
</dbReference>
<dbReference type="PROSITE" id="PS50021">
    <property type="entry name" value="CH"/>
    <property type="match status" value="1"/>
</dbReference>
<dbReference type="InterPro" id="IPR000557">
    <property type="entry name" value="Calponin_repeat"/>
</dbReference>
<dbReference type="PANTHER" id="PTHR47385:SF10">
    <property type="entry name" value="TRANSGELIN-3"/>
    <property type="match status" value="1"/>
</dbReference>
<feature type="compositionally biased region" description="Basic and acidic residues" evidence="7">
    <location>
        <begin position="229"/>
        <end position="241"/>
    </location>
</feature>
<keyword evidence="11" id="KW-1185">Reference proteome</keyword>
<dbReference type="PROSITE" id="PS50871">
    <property type="entry name" value="C1Q"/>
    <property type="match status" value="1"/>
</dbReference>
<feature type="region of interest" description="Disordered" evidence="7">
    <location>
        <begin position="210"/>
        <end position="272"/>
    </location>
</feature>
<evidence type="ECO:0000256" key="4">
    <source>
        <dbReference type="ARBA" id="ARBA00022525"/>
    </source>
</evidence>
<protein>
    <recommendedName>
        <fullName evidence="3">Transgelin-3</fullName>
    </recommendedName>
</protein>
<dbReference type="InterPro" id="IPR008160">
    <property type="entry name" value="Collagen"/>
</dbReference>
<dbReference type="GO" id="GO:0005576">
    <property type="term" value="C:extracellular region"/>
    <property type="evidence" value="ECO:0007669"/>
    <property type="project" value="UniProtKB-SubCell"/>
</dbReference>
<feature type="domain" description="Calponin-homology (CH)" evidence="8">
    <location>
        <begin position="24"/>
        <end position="136"/>
    </location>
</feature>
<dbReference type="SUPFAM" id="SSF49842">
    <property type="entry name" value="TNF-like"/>
    <property type="match status" value="1"/>
</dbReference>
<dbReference type="PRINTS" id="PR00888">
    <property type="entry name" value="SM22CALPONIN"/>
</dbReference>
<evidence type="ECO:0000313" key="10">
    <source>
        <dbReference type="EMBL" id="KAK7879040.1"/>
    </source>
</evidence>
<dbReference type="Gene3D" id="1.10.418.10">
    <property type="entry name" value="Calponin-like domain"/>
    <property type="match status" value="1"/>
</dbReference>
<evidence type="ECO:0000259" key="9">
    <source>
        <dbReference type="PROSITE" id="PS50871"/>
    </source>
</evidence>
<comment type="similarity">
    <text evidence="2">Belongs to the calponin family.</text>
</comment>
<evidence type="ECO:0000256" key="2">
    <source>
        <dbReference type="ARBA" id="ARBA00009631"/>
    </source>
</evidence>
<dbReference type="SUPFAM" id="SSF47576">
    <property type="entry name" value="Calponin-homology domain, CH-domain"/>
    <property type="match status" value="1"/>
</dbReference>
<organism evidence="10 11">
    <name type="scientific">Mugilogobius chulae</name>
    <name type="common">yellowstripe goby</name>
    <dbReference type="NCBI Taxonomy" id="88201"/>
    <lineage>
        <taxon>Eukaryota</taxon>
        <taxon>Metazoa</taxon>
        <taxon>Chordata</taxon>
        <taxon>Craniata</taxon>
        <taxon>Vertebrata</taxon>
        <taxon>Euteleostomi</taxon>
        <taxon>Actinopterygii</taxon>
        <taxon>Neopterygii</taxon>
        <taxon>Teleostei</taxon>
        <taxon>Neoteleostei</taxon>
        <taxon>Acanthomorphata</taxon>
        <taxon>Gobiaria</taxon>
        <taxon>Gobiiformes</taxon>
        <taxon>Gobioidei</taxon>
        <taxon>Gobiidae</taxon>
        <taxon>Gobionellinae</taxon>
        <taxon>Mugilogobius</taxon>
    </lineage>
</organism>
<dbReference type="PRINTS" id="PR00890">
    <property type="entry name" value="TRANSGELIN"/>
</dbReference>
<dbReference type="InterPro" id="IPR050606">
    <property type="entry name" value="Calponin-like"/>
</dbReference>
<dbReference type="InterPro" id="IPR036872">
    <property type="entry name" value="CH_dom_sf"/>
</dbReference>
<comment type="subcellular location">
    <subcellularLocation>
        <location evidence="1">Secreted</location>
    </subcellularLocation>
</comment>
<sequence length="514" mass="55928">MANRGPSYGLSKEVQEKIDQKYDPDLEHKLVDWIVAQCGGNLEKPQPGKQNFQTWLMDGTILCRLINSLYPRGKEPIKKIPETQMAFKQMEKISQFLQAAEAYGVITTDIFQTVDLWEGKDMAAVQRTLMALGSLAVTKDDGHYKGDHEWFHKKSQGYRREFTEEQLRKGQSLIGLQMGSNRGASQSGMTGYVVLAVRVTAQEERENKGCVCGHPGIPGDPGHNGMPGRDGRDGLTGDKGVKGAIGPAGLKGKRGDNGERGPPGKMGPQGIQGPLGLKGDQGEIGLPGPQGLLGLRGPQDQRVRKGRLVLEATGAFKALWGPLVAQDLKGKLGFLGTKAALVIAEREDLGEIRVRKEKHLNVKVALVKNGAKIIHTMDNYQSSEDQAAGGAVLHLEAGDKVWLQVAGGELFNGLFADEDDDTTFSGIAGTLIFPLSEVRLRKAGSLRPVYLHEAFVSLKKFISEPCAKGLTRSRSHFFRYVVAKLGDAFVSSVIARVCETCEKAQENLCAMERV</sequence>
<dbReference type="CDD" id="cd21281">
    <property type="entry name" value="CH_TAGLN3"/>
    <property type="match status" value="1"/>
</dbReference>
<keyword evidence="6" id="KW-0732">Signal</keyword>
<comment type="caution">
    <text evidence="10">The sequence shown here is derived from an EMBL/GenBank/DDBJ whole genome shotgun (WGS) entry which is preliminary data.</text>
</comment>
<evidence type="ECO:0000256" key="1">
    <source>
        <dbReference type="ARBA" id="ARBA00004613"/>
    </source>
</evidence>
<evidence type="ECO:0000256" key="3">
    <source>
        <dbReference type="ARBA" id="ARBA00016680"/>
    </source>
</evidence>
<dbReference type="InterPro" id="IPR008983">
    <property type="entry name" value="Tumour_necrosis_fac-like_dom"/>
</dbReference>
<evidence type="ECO:0000259" key="8">
    <source>
        <dbReference type="PROSITE" id="PS50021"/>
    </source>
</evidence>
<dbReference type="InterPro" id="IPR001073">
    <property type="entry name" value="C1q_dom"/>
</dbReference>
<dbReference type="Proteomes" id="UP001460270">
    <property type="component" value="Unassembled WGS sequence"/>
</dbReference>
<keyword evidence="5" id="KW-0597">Phosphoprotein</keyword>
<dbReference type="EMBL" id="JBBPFD010000388">
    <property type="protein sequence ID" value="KAK7879040.1"/>
    <property type="molecule type" value="Genomic_DNA"/>
</dbReference>
<dbReference type="SMART" id="SM00033">
    <property type="entry name" value="CH"/>
    <property type="match status" value="1"/>
</dbReference>
<evidence type="ECO:0000256" key="6">
    <source>
        <dbReference type="ARBA" id="ARBA00022729"/>
    </source>
</evidence>